<feature type="compositionally biased region" description="Low complexity" evidence="1">
    <location>
        <begin position="535"/>
        <end position="550"/>
    </location>
</feature>
<protein>
    <submittedName>
        <fullName evidence="2">Uncharacterized protein</fullName>
    </submittedName>
</protein>
<feature type="compositionally biased region" description="Basic and acidic residues" evidence="1">
    <location>
        <begin position="520"/>
        <end position="534"/>
    </location>
</feature>
<feature type="compositionally biased region" description="Acidic residues" evidence="1">
    <location>
        <begin position="204"/>
        <end position="253"/>
    </location>
</feature>
<reference evidence="2" key="1">
    <citation type="journal article" date="2019" name="Sci. Rep.">
        <title>Draft genome of Tanacetum cinerariifolium, the natural source of mosquito coil.</title>
        <authorList>
            <person name="Yamashiro T."/>
            <person name="Shiraishi A."/>
            <person name="Satake H."/>
            <person name="Nakayama K."/>
        </authorList>
    </citation>
    <scope>NUCLEOTIDE SEQUENCE</scope>
</reference>
<dbReference type="EMBL" id="BKCJ010005542">
    <property type="protein sequence ID" value="GEU67323.1"/>
    <property type="molecule type" value="Genomic_DNA"/>
</dbReference>
<comment type="caution">
    <text evidence="2">The sequence shown here is derived from an EMBL/GenBank/DDBJ whole genome shotgun (WGS) entry which is preliminary data.</text>
</comment>
<feature type="compositionally biased region" description="Basic and acidic residues" evidence="1">
    <location>
        <begin position="497"/>
        <end position="506"/>
    </location>
</feature>
<feature type="region of interest" description="Disordered" evidence="1">
    <location>
        <begin position="345"/>
        <end position="377"/>
    </location>
</feature>
<accession>A0A6L2LZV5</accession>
<gene>
    <name evidence="2" type="ORF">Tci_039301</name>
</gene>
<feature type="compositionally biased region" description="Acidic residues" evidence="1">
    <location>
        <begin position="263"/>
        <end position="273"/>
    </location>
</feature>
<evidence type="ECO:0000256" key="1">
    <source>
        <dbReference type="SAM" id="MobiDB-lite"/>
    </source>
</evidence>
<dbReference type="AlphaFoldDB" id="A0A6L2LZV5"/>
<feature type="region of interest" description="Disordered" evidence="1">
    <location>
        <begin position="167"/>
        <end position="312"/>
    </location>
</feature>
<proteinExistence type="predicted"/>
<organism evidence="2">
    <name type="scientific">Tanacetum cinerariifolium</name>
    <name type="common">Dalmatian daisy</name>
    <name type="synonym">Chrysanthemum cinerariifolium</name>
    <dbReference type="NCBI Taxonomy" id="118510"/>
    <lineage>
        <taxon>Eukaryota</taxon>
        <taxon>Viridiplantae</taxon>
        <taxon>Streptophyta</taxon>
        <taxon>Embryophyta</taxon>
        <taxon>Tracheophyta</taxon>
        <taxon>Spermatophyta</taxon>
        <taxon>Magnoliopsida</taxon>
        <taxon>eudicotyledons</taxon>
        <taxon>Gunneridae</taxon>
        <taxon>Pentapetalae</taxon>
        <taxon>asterids</taxon>
        <taxon>campanulids</taxon>
        <taxon>Asterales</taxon>
        <taxon>Asteraceae</taxon>
        <taxon>Asteroideae</taxon>
        <taxon>Anthemideae</taxon>
        <taxon>Anthemidinae</taxon>
        <taxon>Tanacetum</taxon>
    </lineage>
</organism>
<feature type="compositionally biased region" description="Basic and acidic residues" evidence="1">
    <location>
        <begin position="559"/>
        <end position="575"/>
    </location>
</feature>
<name>A0A6L2LZV5_TANCI</name>
<feature type="compositionally biased region" description="Polar residues" evidence="1">
    <location>
        <begin position="176"/>
        <end position="185"/>
    </location>
</feature>
<evidence type="ECO:0000313" key="2">
    <source>
        <dbReference type="EMBL" id="GEU67323.1"/>
    </source>
</evidence>
<sequence>MDMTIDQQVALDEALVPHASRLRIGKSNFRLRSDITGEIKKITDVNINKLHQPWRSFAVVINKCLSGKSTDHDIEHKDAKKSNEMYYPRFTKVIINFFMTKDPSIPRRNKVNWNYVRDDQMFTTIKLVSRHQNTQQFETILPVELTNKDIRNSAAYKEYYAIASGAEPPKTKASVRKTQSSSDTTIPPLVAKGTRLQTLAKSSDDDDDDDVQQSEHDEDSDDQNDDESHDDQEDDDDQDDKDDDQIDSDNDGDDFVHPKFSTPDEEAKDEESFDPIVQTPSHVENSNDEASHGMNFGGDEGPNAEGDDNELYGDLNINLEGIDSFFESTPRVDVPVTTTVEPLLLTSPTLPPPPIPIISQVQQAPDPSPTTAPSTSLQDLPNFGSLFGFDHRLKTLEANFSEFMQTNQSDKHQLFHQQLLQAHQMNEAVKVATSYVVAVDLSELELKKILIEKIESNKSIHRSDQQKYLYKALVDAYECDKIILDTYGDMVTLKRRRDDEDKDKEPSAGSDRGSKRRRAGKEPESTNAPKEKTSKTSGKSTEGSKSQQKTASESTPAEEPMHITQDLKEPAHQEFETGATDDQPIAEASQHPEWFQKQAKPPTPDRAWNKTLPATHEHI</sequence>
<feature type="region of interest" description="Disordered" evidence="1">
    <location>
        <begin position="497"/>
        <end position="619"/>
    </location>
</feature>